<dbReference type="PROSITE" id="PS51103">
    <property type="entry name" value="PTS_EIIC_TYPE_1"/>
    <property type="match status" value="1"/>
</dbReference>
<accession>A0A1M6F9G9</accession>
<dbReference type="Gene3D" id="3.30.1360.60">
    <property type="entry name" value="Glucose permease domain IIB"/>
    <property type="match status" value="2"/>
</dbReference>
<keyword evidence="8" id="KW-0418">Kinase</keyword>
<keyword evidence="5" id="KW-0808">Transferase</keyword>
<feature type="domain" description="PTS EIIB type-1" evidence="13">
    <location>
        <begin position="1"/>
        <end position="84"/>
    </location>
</feature>
<feature type="transmembrane region" description="Helical" evidence="12">
    <location>
        <begin position="353"/>
        <end position="372"/>
    </location>
</feature>
<evidence type="ECO:0000259" key="14">
    <source>
        <dbReference type="PROSITE" id="PS51103"/>
    </source>
</evidence>
<dbReference type="InterPro" id="IPR001996">
    <property type="entry name" value="PTS_IIB_1"/>
</dbReference>
<evidence type="ECO:0000256" key="10">
    <source>
        <dbReference type="ARBA" id="ARBA00023136"/>
    </source>
</evidence>
<dbReference type="GO" id="GO:0005886">
    <property type="term" value="C:plasma membrane"/>
    <property type="evidence" value="ECO:0007669"/>
    <property type="project" value="UniProtKB-SubCell"/>
</dbReference>
<evidence type="ECO:0000256" key="3">
    <source>
        <dbReference type="ARBA" id="ARBA00022475"/>
    </source>
</evidence>
<evidence type="ECO:0000256" key="1">
    <source>
        <dbReference type="ARBA" id="ARBA00004651"/>
    </source>
</evidence>
<keyword evidence="9 12" id="KW-1133">Transmembrane helix</keyword>
<dbReference type="PANTHER" id="PTHR30175:SF1">
    <property type="entry name" value="PTS SYSTEM ARBUTIN-, CELLOBIOSE-, AND SALICIN-SPECIFIC EIIBC COMPONENT-RELATED"/>
    <property type="match status" value="1"/>
</dbReference>
<dbReference type="GO" id="GO:0008982">
    <property type="term" value="F:protein-N(PI)-phosphohistidine-sugar phosphotransferase activity"/>
    <property type="evidence" value="ECO:0007669"/>
    <property type="project" value="InterPro"/>
</dbReference>
<dbReference type="Pfam" id="PF00367">
    <property type="entry name" value="PTS_EIIB"/>
    <property type="match status" value="2"/>
</dbReference>
<keyword evidence="4" id="KW-0762">Sugar transport</keyword>
<dbReference type="Pfam" id="PF02378">
    <property type="entry name" value="PTS_EIIC"/>
    <property type="match status" value="1"/>
</dbReference>
<evidence type="ECO:0000256" key="11">
    <source>
        <dbReference type="PROSITE-ProRule" id="PRU00421"/>
    </source>
</evidence>
<feature type="domain" description="PTS EIIC type-1" evidence="14">
    <location>
        <begin position="112"/>
        <end position="489"/>
    </location>
</feature>
<dbReference type="RefSeq" id="WP_073186813.1">
    <property type="nucleotide sequence ID" value="NZ_FQZG01000020.1"/>
</dbReference>
<feature type="transmembrane region" description="Helical" evidence="12">
    <location>
        <begin position="121"/>
        <end position="145"/>
    </location>
</feature>
<evidence type="ECO:0000256" key="6">
    <source>
        <dbReference type="ARBA" id="ARBA00022683"/>
    </source>
</evidence>
<dbReference type="EMBL" id="FQZG01000020">
    <property type="protein sequence ID" value="SHI94325.1"/>
    <property type="molecule type" value="Genomic_DNA"/>
</dbReference>
<evidence type="ECO:0000256" key="8">
    <source>
        <dbReference type="ARBA" id="ARBA00022777"/>
    </source>
</evidence>
<keyword evidence="10 12" id="KW-0472">Membrane</keyword>
<dbReference type="InterPro" id="IPR050558">
    <property type="entry name" value="PTS_Sugar-Specific_Components"/>
</dbReference>
<dbReference type="PROSITE" id="PS01035">
    <property type="entry name" value="PTS_EIIB_TYPE_1_CYS"/>
    <property type="match status" value="1"/>
</dbReference>
<dbReference type="OrthoDB" id="9797715at2"/>
<dbReference type="InterPro" id="IPR013013">
    <property type="entry name" value="PTS_EIIC_1"/>
</dbReference>
<dbReference type="CDD" id="cd00212">
    <property type="entry name" value="PTS_IIB_glc"/>
    <property type="match status" value="1"/>
</dbReference>
<sequence>MSTAEEIIKSVGGADNVVSLSHCATRLRFQLVDASGIDVEQVESIKGVMGAVPQAGDRFQIIMGGAVQNAYNEINALPEMQGRREPTDAELKAAAKAGGVRGKFAWIDSFFEFLSDSFRPILGALLGASLFITFMSLMSTLGVIGNWADPRTELEPSWQFVNLLWKSVFVFLPLMVAYNASKKLNADPWVGFAIMALVMLPGFTDLGASETAYTATIAGSDVTLIDIFGVPLTIFSYDSQVFPPLLMAGLLGPLYKLLKKLIPDNLQLIFVPFLAMLIMLPLTAFLIGPIGVFIGAWVAGGLGAINAINPLIFAIIIPLAYPFMVPLGLHWPLNAVMLLNIQQLGYDYIQGPMGAWNFACFGATAGVLVLAWRDRDVQMRQTATGALAAGLLGGISEPSLYGIHLRFKKIYPRMLVGCLVGGLTIGIGGALTEQVTTQAFVFTSLLTIPAFNNMPIYGLAVGLAFITSMAMVVVFDYRTPEQKAAAKRRGDADAPPEPETRVIVVGDVETNQAKQWVGALGGEDNIVAVEPIAETRVRVEVKDTSMVDADALRRAGLAGVIEVSPGVWHLVAGLEADKYAEGMRRRLAAATT</sequence>
<evidence type="ECO:0000256" key="4">
    <source>
        <dbReference type="ARBA" id="ARBA00022597"/>
    </source>
</evidence>
<organism evidence="15 16">
    <name type="scientific">Tessaracoccus bendigoensis DSM 12906</name>
    <dbReference type="NCBI Taxonomy" id="1123357"/>
    <lineage>
        <taxon>Bacteria</taxon>
        <taxon>Bacillati</taxon>
        <taxon>Actinomycetota</taxon>
        <taxon>Actinomycetes</taxon>
        <taxon>Propionibacteriales</taxon>
        <taxon>Propionibacteriaceae</taxon>
        <taxon>Tessaracoccus</taxon>
    </lineage>
</organism>
<evidence type="ECO:0000259" key="13">
    <source>
        <dbReference type="PROSITE" id="PS51098"/>
    </source>
</evidence>
<feature type="transmembrane region" description="Helical" evidence="12">
    <location>
        <begin position="157"/>
        <end position="177"/>
    </location>
</feature>
<dbReference type="InterPro" id="IPR036878">
    <property type="entry name" value="Glu_permease_IIB"/>
</dbReference>
<dbReference type="InterPro" id="IPR018113">
    <property type="entry name" value="PTrfase_EIIB_Cys"/>
</dbReference>
<feature type="transmembrane region" description="Helical" evidence="12">
    <location>
        <begin position="270"/>
        <end position="299"/>
    </location>
</feature>
<dbReference type="GO" id="GO:0016301">
    <property type="term" value="F:kinase activity"/>
    <property type="evidence" value="ECO:0007669"/>
    <property type="project" value="UniProtKB-KW"/>
</dbReference>
<comment type="caution">
    <text evidence="11">Lacks conserved residue(s) required for the propagation of feature annotation.</text>
</comment>
<dbReference type="STRING" id="1123357.SAMN02745244_01389"/>
<dbReference type="PANTHER" id="PTHR30175">
    <property type="entry name" value="PHOSPHOTRANSFERASE SYSTEM TRANSPORT PROTEIN"/>
    <property type="match status" value="1"/>
</dbReference>
<dbReference type="AlphaFoldDB" id="A0A1M6F9G9"/>
<evidence type="ECO:0000256" key="5">
    <source>
        <dbReference type="ARBA" id="ARBA00022679"/>
    </source>
</evidence>
<evidence type="ECO:0000256" key="7">
    <source>
        <dbReference type="ARBA" id="ARBA00022692"/>
    </source>
</evidence>
<dbReference type="InterPro" id="IPR003352">
    <property type="entry name" value="PTS_EIIC"/>
</dbReference>
<keyword evidence="3" id="KW-1003">Cell membrane</keyword>
<feature type="transmembrane region" description="Helical" evidence="12">
    <location>
        <begin position="414"/>
        <end position="436"/>
    </location>
</feature>
<feature type="domain" description="PTS EIIB type-1" evidence="13">
    <location>
        <begin position="510"/>
        <end position="592"/>
    </location>
</feature>
<dbReference type="PROSITE" id="PS51098">
    <property type="entry name" value="PTS_EIIB_TYPE_1"/>
    <property type="match status" value="2"/>
</dbReference>
<comment type="subcellular location">
    <subcellularLocation>
        <location evidence="1">Cell membrane</location>
        <topology evidence="1">Multi-pass membrane protein</topology>
    </subcellularLocation>
</comment>
<dbReference type="Proteomes" id="UP000184512">
    <property type="component" value="Unassembled WGS sequence"/>
</dbReference>
<evidence type="ECO:0000256" key="9">
    <source>
        <dbReference type="ARBA" id="ARBA00022989"/>
    </source>
</evidence>
<feature type="transmembrane region" description="Helical" evidence="12">
    <location>
        <begin position="189"/>
        <end position="206"/>
    </location>
</feature>
<name>A0A1M6F9G9_9ACTN</name>
<keyword evidence="6" id="KW-0598">Phosphotransferase system</keyword>
<dbReference type="SUPFAM" id="SSF55604">
    <property type="entry name" value="Glucose permease domain IIB"/>
    <property type="match status" value="2"/>
</dbReference>
<feature type="transmembrane region" description="Helical" evidence="12">
    <location>
        <begin position="456"/>
        <end position="477"/>
    </location>
</feature>
<evidence type="ECO:0000256" key="2">
    <source>
        <dbReference type="ARBA" id="ARBA00022448"/>
    </source>
</evidence>
<feature type="transmembrane region" description="Helical" evidence="12">
    <location>
        <begin position="311"/>
        <end position="333"/>
    </location>
</feature>
<dbReference type="GO" id="GO:0015771">
    <property type="term" value="P:trehalose transport"/>
    <property type="evidence" value="ECO:0007669"/>
    <property type="project" value="TreeGrafter"/>
</dbReference>
<keyword evidence="16" id="KW-1185">Reference proteome</keyword>
<gene>
    <name evidence="15" type="ORF">SAMN02745244_01389</name>
</gene>
<evidence type="ECO:0000313" key="15">
    <source>
        <dbReference type="EMBL" id="SHI94325.1"/>
    </source>
</evidence>
<keyword evidence="2" id="KW-0813">Transport</keyword>
<evidence type="ECO:0000256" key="12">
    <source>
        <dbReference type="SAM" id="Phobius"/>
    </source>
</evidence>
<keyword evidence="7 12" id="KW-0812">Transmembrane</keyword>
<proteinExistence type="predicted"/>
<feature type="active site" description="Phosphocysteine intermediate; for EIIB activity" evidence="11">
    <location>
        <position position="23"/>
    </location>
</feature>
<reference evidence="15 16" key="1">
    <citation type="submission" date="2016-11" db="EMBL/GenBank/DDBJ databases">
        <authorList>
            <person name="Jaros S."/>
            <person name="Januszkiewicz K."/>
            <person name="Wedrychowicz H."/>
        </authorList>
    </citation>
    <scope>NUCLEOTIDE SEQUENCE [LARGE SCALE GENOMIC DNA]</scope>
    <source>
        <strain evidence="15 16">DSM 12906</strain>
    </source>
</reference>
<dbReference type="GO" id="GO:0090589">
    <property type="term" value="F:protein-phosphocysteine-trehalose phosphotransferase system transporter activity"/>
    <property type="evidence" value="ECO:0007669"/>
    <property type="project" value="TreeGrafter"/>
</dbReference>
<protein>
    <submittedName>
        <fullName evidence="15">PTS system, beta-glucosides-specific IIC component</fullName>
    </submittedName>
</protein>
<dbReference type="GO" id="GO:0009401">
    <property type="term" value="P:phosphoenolpyruvate-dependent sugar phosphotransferase system"/>
    <property type="evidence" value="ECO:0007669"/>
    <property type="project" value="UniProtKB-KW"/>
</dbReference>
<evidence type="ECO:0000313" key="16">
    <source>
        <dbReference type="Proteomes" id="UP000184512"/>
    </source>
</evidence>